<feature type="binding site" evidence="2">
    <location>
        <begin position="887"/>
        <end position="894"/>
    </location>
    <ligand>
        <name>ATP</name>
        <dbReference type="ChEBI" id="CHEBI:30616"/>
    </ligand>
</feature>
<dbReference type="Pfam" id="PF00225">
    <property type="entry name" value="Kinesin"/>
    <property type="match status" value="1"/>
</dbReference>
<dbReference type="PANTHER" id="PTHR47458">
    <property type="entry name" value="SMAD/FHA DOMAIN-CONTAINING PROTEIN"/>
    <property type="match status" value="1"/>
</dbReference>
<evidence type="ECO:0000256" key="2">
    <source>
        <dbReference type="PROSITE-ProRule" id="PRU00283"/>
    </source>
</evidence>
<dbReference type="InterPro" id="IPR036961">
    <property type="entry name" value="Kinesin_motor_dom_sf"/>
</dbReference>
<reference evidence="7" key="1">
    <citation type="submission" date="2018-01" db="EMBL/GenBank/DDBJ databases">
        <authorList>
            <person name="Mao J.F."/>
        </authorList>
    </citation>
    <scope>NUCLEOTIDE SEQUENCE</scope>
    <source>
        <strain evidence="7">Huo1</strain>
        <tissue evidence="7">Leaf</tissue>
    </source>
</reference>
<dbReference type="AlphaFoldDB" id="A0A8X8YG96"/>
<gene>
    <name evidence="7" type="ORF">SASPL_103951</name>
</gene>
<dbReference type="GO" id="GO:0003777">
    <property type="term" value="F:microtubule motor activity"/>
    <property type="evidence" value="ECO:0007669"/>
    <property type="project" value="InterPro"/>
</dbReference>
<keyword evidence="2" id="KW-0547">Nucleotide-binding</keyword>
<dbReference type="PROSITE" id="PS50006">
    <property type="entry name" value="FHA_DOMAIN"/>
    <property type="match status" value="1"/>
</dbReference>
<dbReference type="EMBL" id="PNBA02000002">
    <property type="protein sequence ID" value="KAG6432375.1"/>
    <property type="molecule type" value="Genomic_DNA"/>
</dbReference>
<comment type="caution">
    <text evidence="7">The sequence shown here is derived from an EMBL/GenBank/DDBJ whole genome shotgun (WGS) entry which is preliminary data.</text>
</comment>
<feature type="compositionally biased region" description="Polar residues" evidence="4">
    <location>
        <begin position="588"/>
        <end position="604"/>
    </location>
</feature>
<name>A0A8X8YG96_SALSN</name>
<dbReference type="Pfam" id="PF00498">
    <property type="entry name" value="FHA"/>
    <property type="match status" value="1"/>
</dbReference>
<protein>
    <submittedName>
        <fullName evidence="7">Uncharacterized protein</fullName>
    </submittedName>
</protein>
<dbReference type="InterPro" id="IPR008984">
    <property type="entry name" value="SMAD_FHA_dom_sf"/>
</dbReference>
<evidence type="ECO:0000313" key="7">
    <source>
        <dbReference type="EMBL" id="KAG6432375.1"/>
    </source>
</evidence>
<dbReference type="Gene3D" id="2.60.200.20">
    <property type="match status" value="1"/>
</dbReference>
<dbReference type="InterPro" id="IPR027417">
    <property type="entry name" value="P-loop_NTPase"/>
</dbReference>
<comment type="similarity">
    <text evidence="2">Belongs to the TRAFAC class myosin-kinesin ATPase superfamily. Kinesin family.</text>
</comment>
<evidence type="ECO:0000256" key="1">
    <source>
        <dbReference type="ARBA" id="ARBA00023175"/>
    </source>
</evidence>
<feature type="coiled-coil region" evidence="3">
    <location>
        <begin position="420"/>
        <end position="559"/>
    </location>
</feature>
<proteinExistence type="inferred from homology"/>
<dbReference type="SUPFAM" id="SSF49879">
    <property type="entry name" value="SMAD/FHA domain"/>
    <property type="match status" value="1"/>
</dbReference>
<feature type="domain" description="Kinesin motor" evidence="6">
    <location>
        <begin position="873"/>
        <end position="926"/>
    </location>
</feature>
<keyword evidence="2" id="KW-0067">ATP-binding</keyword>
<feature type="compositionally biased region" description="Acidic residues" evidence="4">
    <location>
        <begin position="642"/>
        <end position="651"/>
    </location>
</feature>
<evidence type="ECO:0000256" key="3">
    <source>
        <dbReference type="SAM" id="Coils"/>
    </source>
</evidence>
<dbReference type="GO" id="GO:0005524">
    <property type="term" value="F:ATP binding"/>
    <property type="evidence" value="ECO:0007669"/>
    <property type="project" value="UniProtKB-UniRule"/>
</dbReference>
<dbReference type="InterPro" id="IPR001752">
    <property type="entry name" value="Kinesin_motor_dom"/>
</dbReference>
<feature type="domain" description="FHA" evidence="5">
    <location>
        <begin position="100"/>
        <end position="161"/>
    </location>
</feature>
<dbReference type="Proteomes" id="UP000298416">
    <property type="component" value="Unassembled WGS sequence"/>
</dbReference>
<feature type="coiled-coil region" evidence="3">
    <location>
        <begin position="341"/>
        <end position="383"/>
    </location>
</feature>
<dbReference type="InterPro" id="IPR000253">
    <property type="entry name" value="FHA_dom"/>
</dbReference>
<keyword evidence="1 2" id="KW-0505">Motor protein</keyword>
<reference evidence="7" key="2">
    <citation type="submission" date="2020-08" db="EMBL/GenBank/DDBJ databases">
        <title>Plant Genome Project.</title>
        <authorList>
            <person name="Zhang R.-G."/>
        </authorList>
    </citation>
    <scope>NUCLEOTIDE SEQUENCE</scope>
    <source>
        <strain evidence="7">Huo1</strain>
        <tissue evidence="7">Leaf</tissue>
    </source>
</reference>
<feature type="compositionally biased region" description="Polar residues" evidence="4">
    <location>
        <begin position="20"/>
        <end position="44"/>
    </location>
</feature>
<feature type="region of interest" description="Disordered" evidence="4">
    <location>
        <begin position="712"/>
        <end position="744"/>
    </location>
</feature>
<accession>A0A8X8YG96</accession>
<evidence type="ECO:0000259" key="5">
    <source>
        <dbReference type="PROSITE" id="PS50006"/>
    </source>
</evidence>
<keyword evidence="3" id="KW-0175">Coiled coil</keyword>
<organism evidence="7">
    <name type="scientific">Salvia splendens</name>
    <name type="common">Scarlet sage</name>
    <dbReference type="NCBI Taxonomy" id="180675"/>
    <lineage>
        <taxon>Eukaryota</taxon>
        <taxon>Viridiplantae</taxon>
        <taxon>Streptophyta</taxon>
        <taxon>Embryophyta</taxon>
        <taxon>Tracheophyta</taxon>
        <taxon>Spermatophyta</taxon>
        <taxon>Magnoliopsida</taxon>
        <taxon>eudicotyledons</taxon>
        <taxon>Gunneridae</taxon>
        <taxon>Pentapetalae</taxon>
        <taxon>asterids</taxon>
        <taxon>lamiids</taxon>
        <taxon>Lamiales</taxon>
        <taxon>Lamiaceae</taxon>
        <taxon>Nepetoideae</taxon>
        <taxon>Mentheae</taxon>
        <taxon>Salviinae</taxon>
        <taxon>Salvia</taxon>
        <taxon>Salvia subgen. Calosphace</taxon>
        <taxon>core Calosphace</taxon>
    </lineage>
</organism>
<feature type="region of interest" description="Disordered" evidence="4">
    <location>
        <begin position="585"/>
        <end position="605"/>
    </location>
</feature>
<dbReference type="GO" id="GO:0007018">
    <property type="term" value="P:microtubule-based movement"/>
    <property type="evidence" value="ECO:0007669"/>
    <property type="project" value="InterPro"/>
</dbReference>
<dbReference type="PROSITE" id="PS50067">
    <property type="entry name" value="KINESIN_MOTOR_2"/>
    <property type="match status" value="1"/>
</dbReference>
<dbReference type="SUPFAM" id="SSF52540">
    <property type="entry name" value="P-loop containing nucleoside triphosphate hydrolases"/>
    <property type="match status" value="1"/>
</dbReference>
<sequence>MADEDDSSSTPGPEKPGPSPQSAQKTPSMRRSGFGDNSSNSPLSRNLQTAEEFISSVAAKIAAQPLQYSDPEVWGVLTAISEKARKRNQGINMLLTSNEHCIGRLVDDARFQIIAPAVSANHCKIYRKKIATGVTEQQLAHCSAFLKDSSTNGTYLNWEKLNKNSFEAKLCHGDIVSIALAPHHELAFAFVYREVQKFSCVTDGGSLKRKPEEYCAENKRLKGIGIGASHGPLSLDDFRSLQRSNMELRKQLEDQVATIESLHSESRAATEKHETEMKELNESVSKSFQDQLSQLNQFLETKDKELAELNRISGEQKHGIEDLNERLSASMQSCTEANEIIASQKASISELKVLLDEERDQRREEREKARADMKMAIQRIQAEAMEELKRVSETSMRREKEQQEIINKLQETEKEKCTMVETLRFKLEDARQKLVNSDNKVRQLEGQIHQEQQASASNIKRLEELEHERKRMSKELECEKAAREEAWSKVSALELEISAAMRDLDFERRRLKGARERIMLRETQLRAFYSTTEEISVLLVKQQEQLKAMQRTLEDEETNETTSNDIDLNRVDGNHTRSILRDKEEVHQSNNEAKTGFGTSPNGEETQEVEFTGAEYAIGTEQIPDTEGVGTPQLLEGGTVETEQDPMEDTEGVGTVNTSDLLASEVAGSWAHSTAPSVPGENDSLDDHERRALSEMIGIVAPDMREQFSRAVENAASDAETAGSDGDVEMEGDDDTQEDSVGYRSRKHQLERRLQSRYSNYLNHEINGYWWWSLAPCVICIFEEPQIGDYFSFFKNNMVWGAKRKTMASDIYFYNEAMMAGLSPIICLTSYTPDCREIPEVLELVLIFIPSQILKRLKLRKNNWDSDTFEFDESVLEGYNGTVMAYGQTGTGKTYTLGRLGDEDTSARGIMVELATYMLEYWFHHY</sequence>
<dbReference type="PANTHER" id="PTHR47458:SF1">
    <property type="entry name" value="SMAD_FHA DOMAIN-CONTAINING PROTEIN"/>
    <property type="match status" value="1"/>
</dbReference>
<dbReference type="GO" id="GO:0008017">
    <property type="term" value="F:microtubule binding"/>
    <property type="evidence" value="ECO:0007669"/>
    <property type="project" value="InterPro"/>
</dbReference>
<feature type="region of interest" description="Disordered" evidence="4">
    <location>
        <begin position="621"/>
        <end position="651"/>
    </location>
</feature>
<evidence type="ECO:0000256" key="4">
    <source>
        <dbReference type="SAM" id="MobiDB-lite"/>
    </source>
</evidence>
<dbReference type="Gene3D" id="3.40.850.10">
    <property type="entry name" value="Kinesin motor domain"/>
    <property type="match status" value="1"/>
</dbReference>
<keyword evidence="8" id="KW-1185">Reference proteome</keyword>
<feature type="region of interest" description="Disordered" evidence="4">
    <location>
        <begin position="1"/>
        <end position="44"/>
    </location>
</feature>
<evidence type="ECO:0000259" key="6">
    <source>
        <dbReference type="PROSITE" id="PS50067"/>
    </source>
</evidence>
<evidence type="ECO:0000313" key="8">
    <source>
        <dbReference type="Proteomes" id="UP000298416"/>
    </source>
</evidence>
<feature type="compositionally biased region" description="Acidic residues" evidence="4">
    <location>
        <begin position="726"/>
        <end position="738"/>
    </location>
</feature>